<dbReference type="Proteomes" id="UP000823521">
    <property type="component" value="Unassembled WGS sequence"/>
</dbReference>
<reference evidence="1 2" key="1">
    <citation type="submission" date="2019-12" db="EMBL/GenBank/DDBJ databases">
        <title>Whole genome sequencing of endophytic Actinobacterium Micromonospora sp. MPMI6T.</title>
        <authorList>
            <person name="Evv R."/>
            <person name="Podile A.R."/>
        </authorList>
    </citation>
    <scope>NUCLEOTIDE SEQUENCE [LARGE SCALE GENOMIC DNA]</scope>
    <source>
        <strain evidence="1 2">MPMI6</strain>
    </source>
</reference>
<accession>A0ABS3VK40</accession>
<protein>
    <recommendedName>
        <fullName evidence="3">DDE superfamily endonuclease</fullName>
    </recommendedName>
</protein>
<comment type="caution">
    <text evidence="1">The sequence shown here is derived from an EMBL/GenBank/DDBJ whole genome shotgun (WGS) entry which is preliminary data.</text>
</comment>
<keyword evidence="2" id="KW-1185">Reference proteome</keyword>
<dbReference type="EMBL" id="WVUH01000008">
    <property type="protein sequence ID" value="MBO4204869.1"/>
    <property type="molecule type" value="Genomic_DNA"/>
</dbReference>
<organism evidence="1 2">
    <name type="scientific">Micromonospora echinofusca</name>
    <dbReference type="NCBI Taxonomy" id="47858"/>
    <lineage>
        <taxon>Bacteria</taxon>
        <taxon>Bacillati</taxon>
        <taxon>Actinomycetota</taxon>
        <taxon>Actinomycetes</taxon>
        <taxon>Micromonosporales</taxon>
        <taxon>Micromonosporaceae</taxon>
        <taxon>Micromonospora</taxon>
    </lineage>
</organism>
<name>A0ABS3VK40_MICEH</name>
<evidence type="ECO:0000313" key="1">
    <source>
        <dbReference type="EMBL" id="MBO4204869.1"/>
    </source>
</evidence>
<proteinExistence type="predicted"/>
<evidence type="ECO:0008006" key="3">
    <source>
        <dbReference type="Google" id="ProtNLM"/>
    </source>
</evidence>
<gene>
    <name evidence="1" type="ORF">GSF22_02435</name>
</gene>
<evidence type="ECO:0000313" key="2">
    <source>
        <dbReference type="Proteomes" id="UP000823521"/>
    </source>
</evidence>
<sequence>MTWQGHWHGFGPWVGPRSEFAREDLRRPGREPGDEQTRSFLANTMTPVQTGLSLLRRSQAAVERTWTNVEDALDWLCLTWRANPPGGDVLSLDEHIAYDRGYLSRGSDCCLGYYNSGYGFVSYSVVCCPNHFFPDVPCPLPPR</sequence>